<reference evidence="2" key="1">
    <citation type="journal article" date="2021" name="G3 (Bethesda)">
        <title>Chromosome assembled and annotated genome sequence of Aspergillus flavus NRRL 3357.</title>
        <authorList>
            <person name="Skerker J.M."/>
            <person name="Pianalto K.M."/>
            <person name="Mondo S.J."/>
            <person name="Yang K."/>
            <person name="Arkin A.P."/>
            <person name="Keller N.P."/>
            <person name="Grigoriev I.V."/>
            <person name="Louise Glass N.L."/>
        </authorList>
    </citation>
    <scope>NUCLEOTIDE SEQUENCE [LARGE SCALE GENOMIC DNA]</scope>
    <source>
        <strain evidence="2">ATCC 200026 / FGSC A1120 / IAM 13836 / NRRL 3357 / JCM 12722 / SRRC 167</strain>
    </source>
</reference>
<dbReference type="Proteomes" id="UP000596276">
    <property type="component" value="Chromosome 3"/>
</dbReference>
<dbReference type="VEuPathDB" id="FungiDB:F9C07_2282616"/>
<accession>A0A7U2MN42</accession>
<gene>
    <name evidence="1" type="ORF">F9C07_2282616</name>
</gene>
<proteinExistence type="predicted"/>
<keyword evidence="2" id="KW-1185">Reference proteome</keyword>
<sequence>MLISVCRLLTVEPLDSSSRSGSTRWAWTPWMMYQAERTHGDLYQPRYNGFVDLRDVQIHKVLQNWASNIQSGHWEVGEGGVVGGIERFAEADTDEHWKKY</sequence>
<organism evidence="1 2">
    <name type="scientific">Aspergillus flavus (strain ATCC 200026 / FGSC A1120 / IAM 13836 / NRRL 3357 / JCM 12722 / SRRC 167)</name>
    <dbReference type="NCBI Taxonomy" id="332952"/>
    <lineage>
        <taxon>Eukaryota</taxon>
        <taxon>Fungi</taxon>
        <taxon>Dikarya</taxon>
        <taxon>Ascomycota</taxon>
        <taxon>Pezizomycotina</taxon>
        <taxon>Eurotiomycetes</taxon>
        <taxon>Eurotiomycetidae</taxon>
        <taxon>Eurotiales</taxon>
        <taxon>Aspergillaceae</taxon>
        <taxon>Aspergillus</taxon>
        <taxon>Aspergillus subgen. Circumdati</taxon>
    </lineage>
</organism>
<dbReference type="EMBL" id="CP044620">
    <property type="protein sequence ID" value="QRD86723.1"/>
    <property type="molecule type" value="Genomic_DNA"/>
</dbReference>
<evidence type="ECO:0000313" key="1">
    <source>
        <dbReference type="EMBL" id="QRD86723.1"/>
    </source>
</evidence>
<dbReference type="AlphaFoldDB" id="A0A7U2MN42"/>
<name>A0A7U2MN42_ASPFN</name>
<evidence type="ECO:0000313" key="2">
    <source>
        <dbReference type="Proteomes" id="UP000596276"/>
    </source>
</evidence>
<protein>
    <submittedName>
        <fullName evidence="1">Uncharacterized protein</fullName>
    </submittedName>
</protein>